<evidence type="ECO:0000256" key="2">
    <source>
        <dbReference type="ARBA" id="ARBA00022771"/>
    </source>
</evidence>
<dbReference type="EMBL" id="PZQS01000011">
    <property type="protein sequence ID" value="PVD21753.1"/>
    <property type="molecule type" value="Genomic_DNA"/>
</dbReference>
<gene>
    <name evidence="6" type="ORF">C0Q70_17554</name>
</gene>
<dbReference type="PANTHER" id="PTHR46831">
    <property type="entry name" value="ZINC FINGER MYND DOMAIN-CONTAINING PROTEIN 19"/>
    <property type="match status" value="1"/>
</dbReference>
<dbReference type="InterPro" id="IPR032978">
    <property type="entry name" value="ZMYND19"/>
</dbReference>
<dbReference type="OrthoDB" id="2951111at2759"/>
<dbReference type="Proteomes" id="UP000245119">
    <property type="component" value="Linkage Group LG11"/>
</dbReference>
<evidence type="ECO:0000259" key="5">
    <source>
        <dbReference type="PROSITE" id="PS50865"/>
    </source>
</evidence>
<accession>A0A2T7NKQ5</accession>
<dbReference type="GO" id="GO:0016020">
    <property type="term" value="C:membrane"/>
    <property type="evidence" value="ECO:0007669"/>
    <property type="project" value="TreeGrafter"/>
</dbReference>
<dbReference type="InterPro" id="IPR002893">
    <property type="entry name" value="Znf_MYND"/>
</dbReference>
<protein>
    <recommendedName>
        <fullName evidence="5">MYND-type domain-containing protein</fullName>
    </recommendedName>
</protein>
<evidence type="ECO:0000313" key="7">
    <source>
        <dbReference type="Proteomes" id="UP000245119"/>
    </source>
</evidence>
<keyword evidence="7" id="KW-1185">Reference proteome</keyword>
<evidence type="ECO:0000313" key="6">
    <source>
        <dbReference type="EMBL" id="PVD21753.1"/>
    </source>
</evidence>
<organism evidence="6 7">
    <name type="scientific">Pomacea canaliculata</name>
    <name type="common">Golden apple snail</name>
    <dbReference type="NCBI Taxonomy" id="400727"/>
    <lineage>
        <taxon>Eukaryota</taxon>
        <taxon>Metazoa</taxon>
        <taxon>Spiralia</taxon>
        <taxon>Lophotrochozoa</taxon>
        <taxon>Mollusca</taxon>
        <taxon>Gastropoda</taxon>
        <taxon>Caenogastropoda</taxon>
        <taxon>Architaenioglossa</taxon>
        <taxon>Ampullarioidea</taxon>
        <taxon>Ampullariidae</taxon>
        <taxon>Pomacea</taxon>
    </lineage>
</organism>
<dbReference type="GO" id="GO:0005737">
    <property type="term" value="C:cytoplasm"/>
    <property type="evidence" value="ECO:0007669"/>
    <property type="project" value="TreeGrafter"/>
</dbReference>
<dbReference type="PANTHER" id="PTHR46831:SF1">
    <property type="entry name" value="ZINC FINGER MYND DOMAIN-CONTAINING PROTEIN 19"/>
    <property type="match status" value="1"/>
</dbReference>
<proteinExistence type="predicted"/>
<dbReference type="SUPFAM" id="SSF144232">
    <property type="entry name" value="HIT/MYND zinc finger-like"/>
    <property type="match status" value="1"/>
</dbReference>
<dbReference type="AlphaFoldDB" id="A0A2T7NKQ5"/>
<sequence length="147" mass="17402">MRHVIRSAAYLQARVEVDKDGNGATIYAYAYDINRGRQHGQYLHNMLCIFLNHSVCDTTTPMGKWWSMDLEVYSLGVSVTEDSCIYYECHYPPCTKMEKELREFSICGRCQQVRYCGTFCQERDWPMHKRFCREKKPPAFRDYSPDR</sequence>
<keyword evidence="2 4" id="KW-0863">Zinc-finger</keyword>
<evidence type="ECO:0000256" key="1">
    <source>
        <dbReference type="ARBA" id="ARBA00022723"/>
    </source>
</evidence>
<dbReference type="Pfam" id="PF01753">
    <property type="entry name" value="zf-MYND"/>
    <property type="match status" value="1"/>
</dbReference>
<reference evidence="6 7" key="1">
    <citation type="submission" date="2018-04" db="EMBL/GenBank/DDBJ databases">
        <title>The genome of golden apple snail Pomacea canaliculata provides insight into stress tolerance and invasive adaptation.</title>
        <authorList>
            <person name="Liu C."/>
            <person name="Liu B."/>
            <person name="Ren Y."/>
            <person name="Zhang Y."/>
            <person name="Wang H."/>
            <person name="Li S."/>
            <person name="Jiang F."/>
            <person name="Yin L."/>
            <person name="Zhang G."/>
            <person name="Qian W."/>
            <person name="Fan W."/>
        </authorList>
    </citation>
    <scope>NUCLEOTIDE SEQUENCE [LARGE SCALE GENOMIC DNA]</scope>
    <source>
        <strain evidence="6">SZHN2017</strain>
        <tissue evidence="6">Muscle</tissue>
    </source>
</reference>
<dbReference type="GO" id="GO:0045202">
    <property type="term" value="C:synapse"/>
    <property type="evidence" value="ECO:0007669"/>
    <property type="project" value="TreeGrafter"/>
</dbReference>
<comment type="caution">
    <text evidence="6">The sequence shown here is derived from an EMBL/GenBank/DDBJ whole genome shotgun (WGS) entry which is preliminary data.</text>
</comment>
<dbReference type="PROSITE" id="PS50865">
    <property type="entry name" value="ZF_MYND_2"/>
    <property type="match status" value="1"/>
</dbReference>
<name>A0A2T7NKQ5_POMCA</name>
<evidence type="ECO:0000256" key="3">
    <source>
        <dbReference type="ARBA" id="ARBA00022833"/>
    </source>
</evidence>
<keyword evidence="3" id="KW-0862">Zinc</keyword>
<dbReference type="GO" id="GO:0008270">
    <property type="term" value="F:zinc ion binding"/>
    <property type="evidence" value="ECO:0007669"/>
    <property type="project" value="UniProtKB-KW"/>
</dbReference>
<feature type="domain" description="MYND-type" evidence="5">
    <location>
        <begin position="94"/>
        <end position="132"/>
    </location>
</feature>
<evidence type="ECO:0000256" key="4">
    <source>
        <dbReference type="PROSITE-ProRule" id="PRU00134"/>
    </source>
</evidence>
<keyword evidence="1" id="KW-0479">Metal-binding</keyword>
<dbReference type="Gene3D" id="6.10.140.2220">
    <property type="match status" value="1"/>
</dbReference>
<dbReference type="STRING" id="400727.A0A2T7NKQ5"/>